<protein>
    <submittedName>
        <fullName evidence="2">Cell surface hydrolase</fullName>
    </submittedName>
</protein>
<evidence type="ECO:0000313" key="3">
    <source>
        <dbReference type="Proteomes" id="UP000050816"/>
    </source>
</evidence>
<keyword evidence="1" id="KW-0732">Signal</keyword>
<accession>A0A0R1UAD1</accession>
<feature type="signal peptide" evidence="1">
    <location>
        <begin position="1"/>
        <end position="21"/>
    </location>
</feature>
<dbReference type="GeneID" id="82934457"/>
<dbReference type="Proteomes" id="UP000050816">
    <property type="component" value="Unassembled WGS sequence"/>
</dbReference>
<dbReference type="InterPro" id="IPR029058">
    <property type="entry name" value="AB_hydrolase_fold"/>
</dbReference>
<dbReference type="GO" id="GO:0016787">
    <property type="term" value="F:hydrolase activity"/>
    <property type="evidence" value="ECO:0007669"/>
    <property type="project" value="UniProtKB-KW"/>
</dbReference>
<name>A0A0R1UAD1_9LACO</name>
<proteinExistence type="predicted"/>
<dbReference type="RefSeq" id="WP_019206738.1">
    <property type="nucleotide sequence ID" value="NZ_AZFK01000086.1"/>
</dbReference>
<dbReference type="Pfam" id="PF06028">
    <property type="entry name" value="DUF915"/>
    <property type="match status" value="1"/>
</dbReference>
<reference evidence="2 3" key="1">
    <citation type="journal article" date="2015" name="Genome Announc.">
        <title>Expanding the biotechnology potential of lactobacilli through comparative genomics of 213 strains and associated genera.</title>
        <authorList>
            <person name="Sun Z."/>
            <person name="Harris H.M."/>
            <person name="McCann A."/>
            <person name="Guo C."/>
            <person name="Argimon S."/>
            <person name="Zhang W."/>
            <person name="Yang X."/>
            <person name="Jeffery I.B."/>
            <person name="Cooney J.C."/>
            <person name="Kagawa T.F."/>
            <person name="Liu W."/>
            <person name="Song Y."/>
            <person name="Salvetti E."/>
            <person name="Wrobel A."/>
            <person name="Rasinkangas P."/>
            <person name="Parkhill J."/>
            <person name="Rea M.C."/>
            <person name="O'Sullivan O."/>
            <person name="Ritari J."/>
            <person name="Douillard F.P."/>
            <person name="Paul Ross R."/>
            <person name="Yang R."/>
            <person name="Briner A.E."/>
            <person name="Felis G.E."/>
            <person name="de Vos W.M."/>
            <person name="Barrangou R."/>
            <person name="Klaenhammer T.R."/>
            <person name="Caufield P.W."/>
            <person name="Cui Y."/>
            <person name="Zhang H."/>
            <person name="O'Toole P.W."/>
        </authorList>
    </citation>
    <scope>NUCLEOTIDE SEQUENCE [LARGE SCALE GENOMIC DNA]</scope>
    <source>
        <strain evidence="2 3">DSM 15946</strain>
    </source>
</reference>
<feature type="chain" id="PRO_5039186167" evidence="1">
    <location>
        <begin position="22"/>
        <end position="289"/>
    </location>
</feature>
<dbReference type="EMBL" id="AZFK01000086">
    <property type="protein sequence ID" value="KRL87893.1"/>
    <property type="molecule type" value="Genomic_DNA"/>
</dbReference>
<dbReference type="PATRIC" id="fig|1423760.3.peg.816"/>
<keyword evidence="2" id="KW-0378">Hydrolase</keyword>
<evidence type="ECO:0000313" key="2">
    <source>
        <dbReference type="EMBL" id="KRL87893.1"/>
    </source>
</evidence>
<gene>
    <name evidence="2" type="ORF">FC43_GL000795</name>
</gene>
<organism evidence="2 3">
    <name type="scientific">Limosilactobacillus ingluviei DSM 15946</name>
    <dbReference type="NCBI Taxonomy" id="1423760"/>
    <lineage>
        <taxon>Bacteria</taxon>
        <taxon>Bacillati</taxon>
        <taxon>Bacillota</taxon>
        <taxon>Bacilli</taxon>
        <taxon>Lactobacillales</taxon>
        <taxon>Lactobacillaceae</taxon>
        <taxon>Limosilactobacillus</taxon>
    </lineage>
</organism>
<evidence type="ECO:0000256" key="1">
    <source>
        <dbReference type="SAM" id="SignalP"/>
    </source>
</evidence>
<dbReference type="AlphaFoldDB" id="A0A0R1UAD1"/>
<dbReference type="InterPro" id="IPR010315">
    <property type="entry name" value="DUF915_hydro-like"/>
</dbReference>
<sequence>MQKFWWRWLLVLVALAGAVVAANHNRTQQGTQAAHFVNSTTPTLFFHGWGSSYHAEQQMANYALSRGVTTTIVRADVAKDGQVTWYGRLTPGARNPIIEVNLQNNKSVKSGAGSLVDAYANSSQYVLAVMRAVKAKYGFTKVNVVAHSMGNLQVYYYLKAHGQDRSLPQIQKLVDLAGHWNGLVMEPGATTVTLAGNGRPSIMLPQYQGLLSLRQTFPRQIDVLNVYGNSKNNTDGTVPNVSSRSLRWLVAGRAHSYQEEVIKGPGGQHSQLHENKAVDRLLVRFLWQK</sequence>
<dbReference type="Gene3D" id="3.40.50.1820">
    <property type="entry name" value="alpha/beta hydrolase"/>
    <property type="match status" value="1"/>
</dbReference>
<comment type="caution">
    <text evidence="2">The sequence shown here is derived from an EMBL/GenBank/DDBJ whole genome shotgun (WGS) entry which is preliminary data.</text>
</comment>
<dbReference type="SUPFAM" id="SSF53474">
    <property type="entry name" value="alpha/beta-Hydrolases"/>
    <property type="match status" value="1"/>
</dbReference>